<feature type="active site" description="Proton donor/acceptor" evidence="4">
    <location>
        <position position="134"/>
    </location>
</feature>
<comment type="catalytic activity">
    <reaction evidence="1 4">
        <text>3-dehydroquinate = 3-dehydroshikimate + H2O</text>
        <dbReference type="Rhea" id="RHEA:21096"/>
        <dbReference type="ChEBI" id="CHEBI:15377"/>
        <dbReference type="ChEBI" id="CHEBI:16630"/>
        <dbReference type="ChEBI" id="CHEBI:32364"/>
        <dbReference type="EC" id="4.2.1.10"/>
    </reaction>
</comment>
<dbReference type="HAMAP" id="MF_00214">
    <property type="entry name" value="AroD"/>
    <property type="match status" value="1"/>
</dbReference>
<gene>
    <name evidence="4 5" type="primary">aroD</name>
</gene>
<dbReference type="EC" id="4.2.1.10" evidence="4"/>
<evidence type="ECO:0000256" key="2">
    <source>
        <dbReference type="ARBA" id="ARBA00023239"/>
    </source>
</evidence>
<dbReference type="GO" id="GO:0009073">
    <property type="term" value="P:aromatic amino acid family biosynthetic process"/>
    <property type="evidence" value="ECO:0007669"/>
    <property type="project" value="UniProtKB-KW"/>
</dbReference>
<dbReference type="NCBIfam" id="TIGR01093">
    <property type="entry name" value="aroD"/>
    <property type="match status" value="1"/>
</dbReference>
<comment type="similarity">
    <text evidence="4">Belongs to the type-I 3-dehydroquinase family.</text>
</comment>
<keyword evidence="4" id="KW-0028">Amino-acid biosynthesis</keyword>
<keyword evidence="4" id="KW-0057">Aromatic amino acid biosynthesis</keyword>
<accession>A0A075HPX1</accession>
<dbReference type="GO" id="GO:0009423">
    <property type="term" value="P:chorismate biosynthetic process"/>
    <property type="evidence" value="ECO:0007669"/>
    <property type="project" value="UniProtKB-UniRule"/>
</dbReference>
<dbReference type="GO" id="GO:0046279">
    <property type="term" value="P:3,4-dihydroxybenzoate biosynthetic process"/>
    <property type="evidence" value="ECO:0007669"/>
    <property type="project" value="TreeGrafter"/>
</dbReference>
<sequence>MNSYSKSDKSGSHRPRLCASAAATKPDKLVEIVQTSFDAGCDLVELRLDHLKEPSTEQLDQIPSNLKNRCILTCRPRSQGGKYQLNEDRRVKFLKTMMEWDPGFIDIELSMLKSQPSLGASARSNGIKIIASWHDFDGVPPKQELNSIAKLALASGDYGKIVPTAKRFSDNALVISLYSWADRSRLIAFCMGTNGTVSRFLALQLGSPFAYVAANDEPTAPGQIPVQEFRALLDAL</sequence>
<evidence type="ECO:0000256" key="3">
    <source>
        <dbReference type="ARBA" id="ARBA00023270"/>
    </source>
</evidence>
<evidence type="ECO:0000256" key="1">
    <source>
        <dbReference type="ARBA" id="ARBA00001864"/>
    </source>
</evidence>
<evidence type="ECO:0000313" key="5">
    <source>
        <dbReference type="EMBL" id="AIF15978.1"/>
    </source>
</evidence>
<dbReference type="GO" id="GO:0003855">
    <property type="term" value="F:3-dehydroquinate dehydratase activity"/>
    <property type="evidence" value="ECO:0007669"/>
    <property type="project" value="UniProtKB-UniRule"/>
</dbReference>
<dbReference type="GO" id="GO:0008652">
    <property type="term" value="P:amino acid biosynthetic process"/>
    <property type="evidence" value="ECO:0007669"/>
    <property type="project" value="UniProtKB-KW"/>
</dbReference>
<feature type="binding site" evidence="4">
    <location>
        <position position="75"/>
    </location>
    <ligand>
        <name>3-dehydroquinate</name>
        <dbReference type="ChEBI" id="CHEBI:32364"/>
    </ligand>
</feature>
<comment type="function">
    <text evidence="4">Involved in the third step of the chorismate pathway, which leads to the biosynthesis of aromatic amino acids. Catalyzes the cis-dehydration of 3-dehydroquinate (DHQ) and introduces the first double bond of the aromatic ring to yield 3-dehydroshikimate.</text>
</comment>
<name>A0A075HPX1_9ARCH</name>
<feature type="binding site" evidence="4">
    <location>
        <position position="199"/>
    </location>
    <ligand>
        <name>3-dehydroquinate</name>
        <dbReference type="ChEBI" id="CHEBI:32364"/>
    </ligand>
</feature>
<dbReference type="SUPFAM" id="SSF51569">
    <property type="entry name" value="Aldolase"/>
    <property type="match status" value="1"/>
</dbReference>
<dbReference type="EMBL" id="KF901042">
    <property type="protein sequence ID" value="AIF15978.1"/>
    <property type="molecule type" value="Genomic_DNA"/>
</dbReference>
<feature type="active site" description="Schiff-base intermediate with substrate" evidence="4">
    <location>
        <position position="160"/>
    </location>
</feature>
<keyword evidence="3 4" id="KW-0704">Schiff base</keyword>
<dbReference type="Pfam" id="PF01487">
    <property type="entry name" value="DHquinase_I"/>
    <property type="match status" value="1"/>
</dbReference>
<dbReference type="PANTHER" id="PTHR43699">
    <property type="entry name" value="3-DEHYDROQUINATE DEHYDRATASE"/>
    <property type="match status" value="1"/>
</dbReference>
<evidence type="ECO:0000256" key="4">
    <source>
        <dbReference type="HAMAP-Rule" id="MF_00214"/>
    </source>
</evidence>
<feature type="binding site" evidence="4">
    <location>
        <position position="223"/>
    </location>
    <ligand>
        <name>3-dehydroquinate</name>
        <dbReference type="ChEBI" id="CHEBI:32364"/>
    </ligand>
</feature>
<organism evidence="5">
    <name type="scientific">uncultured marine thaumarchaeote KM3_72_A09</name>
    <dbReference type="NCBI Taxonomy" id="1456261"/>
    <lineage>
        <taxon>Archaea</taxon>
        <taxon>Nitrososphaerota</taxon>
        <taxon>environmental samples</taxon>
    </lineage>
</organism>
<feature type="binding site" evidence="4">
    <location>
        <position position="219"/>
    </location>
    <ligand>
        <name>3-dehydroquinate</name>
        <dbReference type="ChEBI" id="CHEBI:32364"/>
    </ligand>
</feature>
<dbReference type="InterPro" id="IPR001381">
    <property type="entry name" value="DHquinase_I"/>
</dbReference>
<dbReference type="UniPathway" id="UPA00053">
    <property type="reaction ID" value="UER00086"/>
</dbReference>
<dbReference type="InterPro" id="IPR013785">
    <property type="entry name" value="Aldolase_TIM"/>
</dbReference>
<dbReference type="InterPro" id="IPR050146">
    <property type="entry name" value="Type-I_3-dehydroquinase"/>
</dbReference>
<reference evidence="5" key="1">
    <citation type="journal article" date="2014" name="Genome Biol. Evol.">
        <title>Pangenome evidence for extensive interdomain horizontal transfer affecting lineage core and shell genes in uncultured planktonic thaumarchaeota and euryarchaeota.</title>
        <authorList>
            <person name="Deschamps P."/>
            <person name="Zivanovic Y."/>
            <person name="Moreira D."/>
            <person name="Rodriguez-Valera F."/>
            <person name="Lopez-Garcia P."/>
        </authorList>
    </citation>
    <scope>NUCLEOTIDE SEQUENCE</scope>
</reference>
<feature type="binding site" evidence="4">
    <location>
        <begin position="45"/>
        <end position="47"/>
    </location>
    <ligand>
        <name>3-dehydroquinate</name>
        <dbReference type="ChEBI" id="CHEBI:32364"/>
    </ligand>
</feature>
<comment type="subunit">
    <text evidence="4">Homodimer.</text>
</comment>
<protein>
    <recommendedName>
        <fullName evidence="4">3-dehydroquinate dehydratase</fullName>
        <shortName evidence="4">3-dehydroquinase</shortName>
        <ecNumber evidence="4">4.2.1.10</ecNumber>
    </recommendedName>
    <alternativeName>
        <fullName evidence="4">Type I DHQase</fullName>
    </alternativeName>
    <alternativeName>
        <fullName evidence="4">Type I dehydroquinase</fullName>
        <shortName evidence="4">DHQ1</shortName>
    </alternativeName>
</protein>
<feature type="binding site" evidence="4">
    <location>
        <position position="20"/>
    </location>
    <ligand>
        <name>3-dehydroquinate</name>
        <dbReference type="ChEBI" id="CHEBI:32364"/>
    </ligand>
</feature>
<proteinExistence type="inferred from homology"/>
<comment type="pathway">
    <text evidence="4">Metabolic intermediate biosynthesis; chorismate biosynthesis; chorismate from D-erythrose 4-phosphate and phosphoenolpyruvate: step 3/7.</text>
</comment>
<dbReference type="CDD" id="cd00502">
    <property type="entry name" value="DHQase_I"/>
    <property type="match status" value="1"/>
</dbReference>
<keyword evidence="2 4" id="KW-0456">Lyase</keyword>
<dbReference type="PANTHER" id="PTHR43699:SF1">
    <property type="entry name" value="3-DEHYDROQUINATE DEHYDRATASE"/>
    <property type="match status" value="1"/>
</dbReference>
<dbReference type="Gene3D" id="3.20.20.70">
    <property type="entry name" value="Aldolase class I"/>
    <property type="match status" value="1"/>
</dbReference>
<dbReference type="AlphaFoldDB" id="A0A075HPX1"/>